<dbReference type="InterPro" id="IPR012340">
    <property type="entry name" value="NA-bd_OB-fold"/>
</dbReference>
<evidence type="ECO:0000313" key="1">
    <source>
        <dbReference type="EMBL" id="CAA0393967.1"/>
    </source>
</evidence>
<protein>
    <submittedName>
        <fullName evidence="1">Uncharacterized protein</fullName>
    </submittedName>
</protein>
<sequence>MIFGTPTTMILCDVKVCAEPESTIEYLGGDYLNNFKPSLFEGKWYYIADFRLKRSTSIPKYSSSTFEIEFMWHTKMWPVSDISTESSLQFIHADEVESEYEDYVTNAIRVISSVSTVARFPYVCREGKTDY</sequence>
<name>A0A5S9XQ84_ARATH</name>
<reference evidence="1 2" key="1">
    <citation type="submission" date="2019-12" db="EMBL/GenBank/DDBJ databases">
        <authorList>
            <person name="Jiao W.-B."/>
            <person name="Schneeberger K."/>
        </authorList>
    </citation>
    <scope>NUCLEOTIDE SEQUENCE [LARGE SCALE GENOMIC DNA]</scope>
    <source>
        <strain evidence="2">cv. C24</strain>
    </source>
</reference>
<evidence type="ECO:0000313" key="2">
    <source>
        <dbReference type="Proteomes" id="UP000434276"/>
    </source>
</evidence>
<dbReference type="AlphaFoldDB" id="A0A5S9XQ84"/>
<organism evidence="1 2">
    <name type="scientific">Arabidopsis thaliana</name>
    <name type="common">Mouse-ear cress</name>
    <dbReference type="NCBI Taxonomy" id="3702"/>
    <lineage>
        <taxon>Eukaryota</taxon>
        <taxon>Viridiplantae</taxon>
        <taxon>Streptophyta</taxon>
        <taxon>Embryophyta</taxon>
        <taxon>Tracheophyta</taxon>
        <taxon>Spermatophyta</taxon>
        <taxon>Magnoliopsida</taxon>
        <taxon>eudicotyledons</taxon>
        <taxon>Gunneridae</taxon>
        <taxon>Pentapetalae</taxon>
        <taxon>rosids</taxon>
        <taxon>malvids</taxon>
        <taxon>Brassicales</taxon>
        <taxon>Brassicaceae</taxon>
        <taxon>Camelineae</taxon>
        <taxon>Arabidopsis</taxon>
    </lineage>
</organism>
<dbReference type="OrthoDB" id="1931061at2759"/>
<dbReference type="Proteomes" id="UP000434276">
    <property type="component" value="Unassembled WGS sequence"/>
</dbReference>
<gene>
    <name evidence="1" type="ORF">C24_LOCUS17266</name>
</gene>
<accession>A0A5S9XQ84</accession>
<dbReference type="SUPFAM" id="SSF50249">
    <property type="entry name" value="Nucleic acid-binding proteins"/>
    <property type="match status" value="1"/>
</dbReference>
<dbReference type="EMBL" id="CACSHJ010000095">
    <property type="protein sequence ID" value="CAA0393967.1"/>
    <property type="molecule type" value="Genomic_DNA"/>
</dbReference>
<proteinExistence type="predicted"/>